<protein>
    <submittedName>
        <fullName evidence="1">Uncharacterized protein</fullName>
    </submittedName>
</protein>
<accession>A0A3B4ABJ2</accession>
<sequence>FADVALGENEFVVEKIIRRRVSNGRVEYHSINRRIDLCYPEDNLDCPELIEAFLQNSQKPFFLSQFWRG</sequence>
<reference evidence="1" key="1">
    <citation type="submission" date="2025-08" db="UniProtKB">
        <authorList>
            <consortium name="Ensembl"/>
        </authorList>
    </citation>
    <scope>IDENTIFICATION</scope>
</reference>
<evidence type="ECO:0000313" key="1">
    <source>
        <dbReference type="Ensembl" id="ENSPMGP00000014408.1"/>
    </source>
</evidence>
<reference evidence="1" key="2">
    <citation type="submission" date="2025-09" db="UniProtKB">
        <authorList>
            <consortium name="Ensembl"/>
        </authorList>
    </citation>
    <scope>IDENTIFICATION</scope>
</reference>
<dbReference type="SUPFAM" id="SSF54160">
    <property type="entry name" value="Chromo domain-like"/>
    <property type="match status" value="1"/>
</dbReference>
<dbReference type="Proteomes" id="UP000261520">
    <property type="component" value="Unplaced"/>
</dbReference>
<name>A0A3B4ABJ2_9GOBI</name>
<evidence type="ECO:0000313" key="2">
    <source>
        <dbReference type="Proteomes" id="UP000261520"/>
    </source>
</evidence>
<dbReference type="InterPro" id="IPR016197">
    <property type="entry name" value="Chromo-like_dom_sf"/>
</dbReference>
<organism evidence="1 2">
    <name type="scientific">Periophthalmus magnuspinnatus</name>
    <dbReference type="NCBI Taxonomy" id="409849"/>
    <lineage>
        <taxon>Eukaryota</taxon>
        <taxon>Metazoa</taxon>
        <taxon>Chordata</taxon>
        <taxon>Craniata</taxon>
        <taxon>Vertebrata</taxon>
        <taxon>Euteleostomi</taxon>
        <taxon>Actinopterygii</taxon>
        <taxon>Neopterygii</taxon>
        <taxon>Teleostei</taxon>
        <taxon>Neoteleostei</taxon>
        <taxon>Acanthomorphata</taxon>
        <taxon>Gobiaria</taxon>
        <taxon>Gobiiformes</taxon>
        <taxon>Gobioidei</taxon>
        <taxon>Gobiidae</taxon>
        <taxon>Oxudercinae</taxon>
        <taxon>Periophthalmus</taxon>
    </lineage>
</organism>
<dbReference type="AlphaFoldDB" id="A0A3B4ABJ2"/>
<dbReference type="Gene3D" id="2.40.50.40">
    <property type="match status" value="1"/>
</dbReference>
<keyword evidence="2" id="KW-1185">Reference proteome</keyword>
<proteinExistence type="predicted"/>
<dbReference type="Ensembl" id="ENSPMGT00000015372.1">
    <property type="protein sequence ID" value="ENSPMGP00000014408.1"/>
    <property type="gene ID" value="ENSPMGG00000011799.1"/>
</dbReference>